<dbReference type="EMBL" id="JBAPLU010000015">
    <property type="protein sequence ID" value="MEI4272948.1"/>
    <property type="molecule type" value="Genomic_DNA"/>
</dbReference>
<feature type="domain" description="HTH araC/xylS-type" evidence="5">
    <location>
        <begin position="185"/>
        <end position="287"/>
    </location>
</feature>
<dbReference type="InterPro" id="IPR050204">
    <property type="entry name" value="AraC_XylS_family_regulators"/>
</dbReference>
<dbReference type="PANTHER" id="PTHR46796:SF12">
    <property type="entry name" value="HTH-TYPE DNA-BINDING TRANSCRIPTIONAL ACTIVATOR EUTR"/>
    <property type="match status" value="1"/>
</dbReference>
<dbReference type="Pfam" id="PF12833">
    <property type="entry name" value="HTH_18"/>
    <property type="match status" value="1"/>
</dbReference>
<dbReference type="Gene3D" id="1.10.10.60">
    <property type="entry name" value="Homeodomain-like"/>
    <property type="match status" value="1"/>
</dbReference>
<gene>
    <name evidence="6" type="ORF">TEK04_14565</name>
</gene>
<dbReference type="Proteomes" id="UP001361570">
    <property type="component" value="Unassembled WGS sequence"/>
</dbReference>
<keyword evidence="7" id="KW-1185">Reference proteome</keyword>
<dbReference type="PANTHER" id="PTHR46796">
    <property type="entry name" value="HTH-TYPE TRANSCRIPTIONAL ACTIVATOR RHAS-RELATED"/>
    <property type="match status" value="1"/>
</dbReference>
<dbReference type="InterPro" id="IPR018060">
    <property type="entry name" value="HTH_AraC"/>
</dbReference>
<evidence type="ECO:0000259" key="5">
    <source>
        <dbReference type="PROSITE" id="PS01124"/>
    </source>
</evidence>
<evidence type="ECO:0000313" key="6">
    <source>
        <dbReference type="EMBL" id="MEI4272948.1"/>
    </source>
</evidence>
<evidence type="ECO:0000256" key="3">
    <source>
        <dbReference type="ARBA" id="ARBA00023163"/>
    </source>
</evidence>
<evidence type="ECO:0000256" key="1">
    <source>
        <dbReference type="ARBA" id="ARBA00023015"/>
    </source>
</evidence>
<reference evidence="6 7" key="1">
    <citation type="submission" date="2024-03" db="EMBL/GenBank/DDBJ databases">
        <title>Draft genome sequence of Klenkia sp. LSe6-5.</title>
        <authorList>
            <person name="Duangmal K."/>
            <person name="Chantavorakit T."/>
        </authorList>
    </citation>
    <scope>NUCLEOTIDE SEQUENCE [LARGE SCALE GENOMIC DNA]</scope>
    <source>
        <strain evidence="6 7">LSe6-5</strain>
    </source>
</reference>
<dbReference type="RefSeq" id="WP_336405073.1">
    <property type="nucleotide sequence ID" value="NZ_JBAPLU010000015.1"/>
</dbReference>
<evidence type="ECO:0000256" key="4">
    <source>
        <dbReference type="SAM" id="MobiDB-lite"/>
    </source>
</evidence>
<evidence type="ECO:0000313" key="7">
    <source>
        <dbReference type="Proteomes" id="UP001361570"/>
    </source>
</evidence>
<comment type="caution">
    <text evidence="6">The sequence shown here is derived from an EMBL/GenBank/DDBJ whole genome shotgun (WGS) entry which is preliminary data.</text>
</comment>
<dbReference type="SUPFAM" id="SSF46689">
    <property type="entry name" value="Homeodomain-like"/>
    <property type="match status" value="1"/>
</dbReference>
<keyword evidence="2" id="KW-0238">DNA-binding</keyword>
<keyword evidence="3" id="KW-0804">Transcription</keyword>
<accession>A0ABU8DWA5</accession>
<sequence length="287" mass="30669">MRSPVPSAVTSTGRPPGPPQDGIDLGPVRLHRVHHDAPAGYALTPTTDLVVLHVRAGHVQTTDAGVRRRLGPGDVALAARPDAELTVAVPAGTTVDVTTVHLPLLVDLDPQDGARRTARLRPHTLDHRSAAVWRHTTAYVRSTLDGGTGPDPGALLLHAHGRLVAATLLELFDPPPATRPDPQPASLRRAVAHIEAHPDVDLDDLARVAGVGVRALQLAFRKHLGTTPLAHLRRVRLEGVHADLLAADPERATIARIAGDWGFADPSRFTAQYKQAYGRLPSHTLHT</sequence>
<protein>
    <submittedName>
        <fullName evidence="6">Helix-turn-helix transcriptional regulator</fullName>
    </submittedName>
</protein>
<proteinExistence type="predicted"/>
<dbReference type="PROSITE" id="PS01124">
    <property type="entry name" value="HTH_ARAC_FAMILY_2"/>
    <property type="match status" value="1"/>
</dbReference>
<evidence type="ECO:0000256" key="2">
    <source>
        <dbReference type="ARBA" id="ARBA00023125"/>
    </source>
</evidence>
<feature type="region of interest" description="Disordered" evidence="4">
    <location>
        <begin position="1"/>
        <end position="25"/>
    </location>
</feature>
<dbReference type="InterPro" id="IPR009057">
    <property type="entry name" value="Homeodomain-like_sf"/>
</dbReference>
<name>A0ABU8DWA5_9ACTN</name>
<keyword evidence="1" id="KW-0805">Transcription regulation</keyword>
<organism evidence="6 7">
    <name type="scientific">Klenkia sesuvii</name>
    <dbReference type="NCBI Taxonomy" id="3103137"/>
    <lineage>
        <taxon>Bacteria</taxon>
        <taxon>Bacillati</taxon>
        <taxon>Actinomycetota</taxon>
        <taxon>Actinomycetes</taxon>
        <taxon>Geodermatophilales</taxon>
        <taxon>Geodermatophilaceae</taxon>
        <taxon>Klenkia</taxon>
    </lineage>
</organism>
<dbReference type="SMART" id="SM00342">
    <property type="entry name" value="HTH_ARAC"/>
    <property type="match status" value="1"/>
</dbReference>